<dbReference type="Proteomes" id="UP000186931">
    <property type="component" value="Unassembled WGS sequence"/>
</dbReference>
<evidence type="ECO:0000313" key="4">
    <source>
        <dbReference type="EMBL" id="OFE43536.1"/>
    </source>
</evidence>
<protein>
    <submittedName>
        <fullName evidence="4">Cell filamentation protein Fic</fullName>
    </submittedName>
</protein>
<dbReference type="Pfam" id="PF13776">
    <property type="entry name" value="DUF4172"/>
    <property type="match status" value="1"/>
</dbReference>
<evidence type="ECO:0000259" key="3">
    <source>
        <dbReference type="PROSITE" id="PS51459"/>
    </source>
</evidence>
<dbReference type="EMBL" id="MKQS01000011">
    <property type="protein sequence ID" value="OFE43536.1"/>
    <property type="molecule type" value="Genomic_DNA"/>
</dbReference>
<dbReference type="InterPro" id="IPR040198">
    <property type="entry name" value="Fido_containing"/>
</dbReference>
<feature type="binding site" evidence="2">
    <location>
        <begin position="217"/>
        <end position="224"/>
    </location>
    <ligand>
        <name>ATP</name>
        <dbReference type="ChEBI" id="CHEBI:30616"/>
    </ligand>
</feature>
<accession>A0A1E8E211</accession>
<organism evidence="4 5">
    <name type="scientific">Acinetobacter towneri</name>
    <dbReference type="NCBI Taxonomy" id="202956"/>
    <lineage>
        <taxon>Bacteria</taxon>
        <taxon>Pseudomonadati</taxon>
        <taxon>Pseudomonadota</taxon>
        <taxon>Gammaproteobacteria</taxon>
        <taxon>Moraxellales</taxon>
        <taxon>Moraxellaceae</taxon>
        <taxon>Acinetobacter</taxon>
    </lineage>
</organism>
<proteinExistence type="predicted"/>
<keyword evidence="2" id="KW-0547">Nucleotide-binding</keyword>
<dbReference type="SUPFAM" id="SSF140931">
    <property type="entry name" value="Fic-like"/>
    <property type="match status" value="1"/>
</dbReference>
<evidence type="ECO:0000256" key="1">
    <source>
        <dbReference type="PIRSR" id="PIRSR640198-1"/>
    </source>
</evidence>
<dbReference type="PANTHER" id="PTHR13504:SF33">
    <property type="entry name" value="FIC FAMILY PROTEIN"/>
    <property type="match status" value="1"/>
</dbReference>
<feature type="domain" description="Fido" evidence="3">
    <location>
        <begin position="113"/>
        <end position="278"/>
    </location>
</feature>
<dbReference type="GO" id="GO:0005524">
    <property type="term" value="F:ATP binding"/>
    <property type="evidence" value="ECO:0007669"/>
    <property type="project" value="UniProtKB-KW"/>
</dbReference>
<feature type="active site" evidence="1">
    <location>
        <position position="213"/>
    </location>
</feature>
<dbReference type="InterPro" id="IPR003812">
    <property type="entry name" value="Fido"/>
</dbReference>
<dbReference type="Pfam" id="PF02661">
    <property type="entry name" value="Fic"/>
    <property type="match status" value="1"/>
</dbReference>
<dbReference type="InterPro" id="IPR036388">
    <property type="entry name" value="WH-like_DNA-bd_sf"/>
</dbReference>
<dbReference type="RefSeq" id="WP_070154248.1">
    <property type="nucleotide sequence ID" value="NZ_MKQS01000011.1"/>
</dbReference>
<dbReference type="STRING" id="202956.BJN41_05455"/>
<dbReference type="PANTHER" id="PTHR13504">
    <property type="entry name" value="FIDO DOMAIN-CONTAINING PROTEIN DDB_G0283145"/>
    <property type="match status" value="1"/>
</dbReference>
<comment type="caution">
    <text evidence="4">The sequence shown here is derived from an EMBL/GenBank/DDBJ whole genome shotgun (WGS) entry which is preliminary data.</text>
</comment>
<dbReference type="InterPro" id="IPR036597">
    <property type="entry name" value="Fido-like_dom_sf"/>
</dbReference>
<dbReference type="PROSITE" id="PS51459">
    <property type="entry name" value="FIDO"/>
    <property type="match status" value="1"/>
</dbReference>
<evidence type="ECO:0000256" key="2">
    <source>
        <dbReference type="PIRSR" id="PIRSR640198-2"/>
    </source>
</evidence>
<dbReference type="AlphaFoldDB" id="A0A1E8E211"/>
<dbReference type="InterPro" id="IPR025230">
    <property type="entry name" value="DUF4172"/>
</dbReference>
<reference evidence="4 5" key="1">
    <citation type="submission" date="2016-10" db="EMBL/GenBank/DDBJ databases">
        <title>Genome of airborne Acinetobacter sp. 5-2Ac02 in the hospital environment: Species near to Acinetobacter towneri.</title>
        <authorList>
            <person name="Barbosa B."/>
            <person name="Fernandez-Garcia L."/>
            <person name="Gato E."/>
            <person name="Leao R."/>
            <person name="Albano R."/>
            <person name="Fernandez B."/>
            <person name="Fernandez-Cuenca F."/>
            <person name="Marques E."/>
            <person name="Tomas M."/>
        </authorList>
    </citation>
    <scope>NUCLEOTIDE SEQUENCE [LARGE SCALE GENOMIC DNA]</scope>
    <source>
        <strain evidence="4 5">5-2Ac02</strain>
    </source>
</reference>
<name>A0A1E8E211_9GAMM</name>
<dbReference type="Gene3D" id="1.10.10.10">
    <property type="entry name" value="Winged helix-like DNA-binding domain superfamily/Winged helix DNA-binding domain"/>
    <property type="match status" value="1"/>
</dbReference>
<evidence type="ECO:0000313" key="5">
    <source>
        <dbReference type="Proteomes" id="UP000186931"/>
    </source>
</evidence>
<sequence>MKKWVWQKANWTKFKWDEALVTVKLRLIHKKIGQLVGESKVSPEAEALPLDTLLTNLVASSLIEDEKLNVRSLKSSLARRLGITEENPAPIQDKNEGLANIMMDAVSNHNAPLTMERLLQWHNWLFQTIERFDYAAQKIKVGEIRDNEAPMQVVGGSLYSTTTKVYFEAPEGGEHLQGLMNEFIEWFNSSREDVMLDPLLRAALAHFWFVTLHPFEDGNGRITRVITDLALAQMDHQSIRLYAMSVAIHENRSSYYEVLEKCQNDTYTINEWLVWFLNTLEKSIDRSLLRLDRTITKAKFWSTYSHIEFNEAQNKVLNRLLNGEENDFPLGINASQYQKLTGVSKATATRHLTELLENDVLYKLEGGGRNTRYVLKIDKEKFTQKEVVSLV</sequence>
<keyword evidence="2" id="KW-0067">ATP-binding</keyword>
<dbReference type="Gene3D" id="1.10.3290.10">
    <property type="entry name" value="Fido-like domain"/>
    <property type="match status" value="1"/>
</dbReference>
<gene>
    <name evidence="4" type="ORF">BJN41_05455</name>
</gene>
<feature type="binding site" evidence="2">
    <location>
        <begin position="255"/>
        <end position="256"/>
    </location>
    <ligand>
        <name>ATP</name>
        <dbReference type="ChEBI" id="CHEBI:30616"/>
    </ligand>
</feature>